<accession>A0AAE3CKI4</accession>
<evidence type="ECO:0000313" key="8">
    <source>
        <dbReference type="EMBL" id="MBU2788841.1"/>
    </source>
</evidence>
<dbReference type="Pfam" id="PF08340">
    <property type="entry name" value="YicC-like_C"/>
    <property type="match status" value="1"/>
</dbReference>
<sequence length="287" mass="32774">MIRSMTGYARVVAGGAEDGRSWEVRAVNHRFLEIVLHLPDSLLGIEAELRRRVAQVVKRGRVELWLRHSAQEEQPSIRINPALLAELRGAVGEIAELWDAPLPEPDPLELLRWPGVLQAREIEEIQPEALLAHLDDALQELQASRLREGSALAEIFLQKLGAMEEILQSLRVQLPGIEARLAERLERRLGDLRQQVEPGRWEQELVFYLHRQDVAEEMERLTTHLAEIRQVLQRDEAVGRRLDFLVQECNREANTLGSKAGDPQVSRAAIELKVLIEQLREQIQNVE</sequence>
<evidence type="ECO:0000256" key="1">
    <source>
        <dbReference type="ARBA" id="ARBA00001968"/>
    </source>
</evidence>
<dbReference type="Proteomes" id="UP001197378">
    <property type="component" value="Unassembled WGS sequence"/>
</dbReference>
<keyword evidence="2" id="KW-0540">Nuclease</keyword>
<dbReference type="InterPro" id="IPR005229">
    <property type="entry name" value="YicC/YloC-like"/>
</dbReference>
<dbReference type="AlphaFoldDB" id="A0AAE3CKI4"/>
<dbReference type="Pfam" id="PF03755">
    <property type="entry name" value="YicC-like_N"/>
    <property type="match status" value="1"/>
</dbReference>
<evidence type="ECO:0000259" key="6">
    <source>
        <dbReference type="Pfam" id="PF03755"/>
    </source>
</evidence>
<dbReference type="NCBIfam" id="TIGR00255">
    <property type="entry name" value="YicC/YloC family endoribonuclease"/>
    <property type="match status" value="1"/>
</dbReference>
<reference evidence="8" key="1">
    <citation type="journal article" date="2021" name="ISME J.">
        <title>Genomic evolution of the class Acidithiobacillia: deep-branching Proteobacteria living in extreme acidic conditions.</title>
        <authorList>
            <person name="Moya-Beltran A."/>
            <person name="Beard S."/>
            <person name="Rojas-Villalobos C."/>
            <person name="Issotta F."/>
            <person name="Gallardo Y."/>
            <person name="Ulloa R."/>
            <person name="Giaveno A."/>
            <person name="Degli Esposti M."/>
            <person name="Johnson D.B."/>
            <person name="Quatrini R."/>
        </authorList>
    </citation>
    <scope>NUCLEOTIDE SEQUENCE</scope>
    <source>
        <strain evidence="8">VAN18-1</strain>
    </source>
</reference>
<evidence type="ECO:0000256" key="3">
    <source>
        <dbReference type="ARBA" id="ARBA00022759"/>
    </source>
</evidence>
<evidence type="ECO:0000259" key="7">
    <source>
        <dbReference type="Pfam" id="PF08340"/>
    </source>
</evidence>
<evidence type="ECO:0000256" key="4">
    <source>
        <dbReference type="ARBA" id="ARBA00022801"/>
    </source>
</evidence>
<dbReference type="InterPro" id="IPR013551">
    <property type="entry name" value="YicC-like_C"/>
</dbReference>
<keyword evidence="4" id="KW-0378">Hydrolase</keyword>
<dbReference type="InterPro" id="IPR013527">
    <property type="entry name" value="YicC-like_N"/>
</dbReference>
<dbReference type="PANTHER" id="PTHR30636:SF3">
    <property type="entry name" value="UPF0701 PROTEIN YICC"/>
    <property type="match status" value="1"/>
</dbReference>
<protein>
    <submittedName>
        <fullName evidence="8">YicC family protein</fullName>
    </submittedName>
</protein>
<gene>
    <name evidence="8" type="ORF">HFQ13_11635</name>
</gene>
<name>A0AAE3CKI4_9PROT</name>
<organism evidence="8 9">
    <name type="scientific">Igneacidithiobacillus copahuensis</name>
    <dbReference type="NCBI Taxonomy" id="2724909"/>
    <lineage>
        <taxon>Bacteria</taxon>
        <taxon>Pseudomonadati</taxon>
        <taxon>Pseudomonadota</taxon>
        <taxon>Acidithiobacillia</taxon>
        <taxon>Acidithiobacillales</taxon>
        <taxon>Acidithiobacillaceae</taxon>
        <taxon>Igneacidithiobacillus</taxon>
    </lineage>
</organism>
<keyword evidence="9" id="KW-1185">Reference proteome</keyword>
<evidence type="ECO:0000256" key="5">
    <source>
        <dbReference type="ARBA" id="ARBA00035648"/>
    </source>
</evidence>
<keyword evidence="3" id="KW-0255">Endonuclease</keyword>
<feature type="domain" description="Endoribonuclease YicC-like C-terminal" evidence="7">
    <location>
        <begin position="175"/>
        <end position="287"/>
    </location>
</feature>
<dbReference type="RefSeq" id="WP_215870916.1">
    <property type="nucleotide sequence ID" value="NZ_JAAXYO010000165.1"/>
</dbReference>
<comment type="similarity">
    <text evidence="5">Belongs to the YicC/YloC family.</text>
</comment>
<evidence type="ECO:0000313" key="9">
    <source>
        <dbReference type="Proteomes" id="UP001197378"/>
    </source>
</evidence>
<dbReference type="PANTHER" id="PTHR30636">
    <property type="entry name" value="UPF0701 PROTEIN YICC"/>
    <property type="match status" value="1"/>
</dbReference>
<dbReference type="GO" id="GO:0004521">
    <property type="term" value="F:RNA endonuclease activity"/>
    <property type="evidence" value="ECO:0007669"/>
    <property type="project" value="InterPro"/>
</dbReference>
<proteinExistence type="inferred from homology"/>
<comment type="cofactor">
    <cofactor evidence="1">
        <name>a divalent metal cation</name>
        <dbReference type="ChEBI" id="CHEBI:60240"/>
    </cofactor>
</comment>
<feature type="domain" description="Endoribonuclease YicC-like N-terminal" evidence="6">
    <location>
        <begin position="2"/>
        <end position="153"/>
    </location>
</feature>
<dbReference type="EMBL" id="JAAXYO010000165">
    <property type="protein sequence ID" value="MBU2788841.1"/>
    <property type="molecule type" value="Genomic_DNA"/>
</dbReference>
<dbReference type="GO" id="GO:0016787">
    <property type="term" value="F:hydrolase activity"/>
    <property type="evidence" value="ECO:0007669"/>
    <property type="project" value="UniProtKB-KW"/>
</dbReference>
<comment type="caution">
    <text evidence="8">The sequence shown here is derived from an EMBL/GenBank/DDBJ whole genome shotgun (WGS) entry which is preliminary data.</text>
</comment>
<evidence type="ECO:0000256" key="2">
    <source>
        <dbReference type="ARBA" id="ARBA00022722"/>
    </source>
</evidence>